<evidence type="ECO:0000313" key="2">
    <source>
        <dbReference type="EMBL" id="AVY95389.1"/>
    </source>
</evidence>
<accession>A0A2S0PDC6</accession>
<keyword evidence="3" id="KW-1185">Reference proteome</keyword>
<keyword evidence="1" id="KW-0812">Transmembrane</keyword>
<feature type="transmembrane region" description="Helical" evidence="1">
    <location>
        <begin position="50"/>
        <end position="67"/>
    </location>
</feature>
<proteinExistence type="predicted"/>
<keyword evidence="1" id="KW-1133">Transmembrane helix</keyword>
<evidence type="ECO:0000313" key="3">
    <source>
        <dbReference type="Proteomes" id="UP000244173"/>
    </source>
</evidence>
<sequence length="74" mass="8616">MSGKERVVSKRMVLEVSIVIACYRLAQWLPPGSMREMWVLLLRGVINVGTIYYVLLNVCQFLLWLYVQATRDEP</sequence>
<protein>
    <submittedName>
        <fullName evidence="2">Uncharacterized protein</fullName>
    </submittedName>
</protein>
<feature type="transmembrane region" description="Helical" evidence="1">
    <location>
        <begin position="12"/>
        <end position="30"/>
    </location>
</feature>
<reference evidence="2 3" key="1">
    <citation type="submission" date="2018-04" db="EMBL/GenBank/DDBJ databases">
        <title>Denitrifier Microvirgula.</title>
        <authorList>
            <person name="Anderson E."/>
            <person name="Jang J."/>
            <person name="Ishii S."/>
        </authorList>
    </citation>
    <scope>NUCLEOTIDE SEQUENCE [LARGE SCALE GENOMIC DNA]</scope>
    <source>
        <strain evidence="2 3">BE2.4</strain>
    </source>
</reference>
<keyword evidence="1" id="KW-0472">Membrane</keyword>
<dbReference type="KEGG" id="maer:DAI18_16065"/>
<dbReference type="RefSeq" id="WP_107889917.1">
    <property type="nucleotide sequence ID" value="NZ_CP028519.1"/>
</dbReference>
<organism evidence="2 3">
    <name type="scientific">Microvirgula aerodenitrificans</name>
    <dbReference type="NCBI Taxonomy" id="57480"/>
    <lineage>
        <taxon>Bacteria</taxon>
        <taxon>Pseudomonadati</taxon>
        <taxon>Pseudomonadota</taxon>
        <taxon>Betaproteobacteria</taxon>
        <taxon>Neisseriales</taxon>
        <taxon>Aquaspirillaceae</taxon>
        <taxon>Microvirgula</taxon>
    </lineage>
</organism>
<gene>
    <name evidence="2" type="ORF">DAI18_16065</name>
</gene>
<dbReference type="Proteomes" id="UP000244173">
    <property type="component" value="Chromosome"/>
</dbReference>
<evidence type="ECO:0000256" key="1">
    <source>
        <dbReference type="SAM" id="Phobius"/>
    </source>
</evidence>
<dbReference type="EMBL" id="CP028519">
    <property type="protein sequence ID" value="AVY95389.1"/>
    <property type="molecule type" value="Genomic_DNA"/>
</dbReference>
<dbReference type="AlphaFoldDB" id="A0A2S0PDC6"/>
<name>A0A2S0PDC6_9NEIS</name>